<protein>
    <submittedName>
        <fullName evidence="1">7621_t:CDS:1</fullName>
    </submittedName>
</protein>
<dbReference type="Proteomes" id="UP000789901">
    <property type="component" value="Unassembled WGS sequence"/>
</dbReference>
<evidence type="ECO:0000313" key="1">
    <source>
        <dbReference type="EMBL" id="CAG8715502.1"/>
    </source>
</evidence>
<reference evidence="1 2" key="1">
    <citation type="submission" date="2021-06" db="EMBL/GenBank/DDBJ databases">
        <authorList>
            <person name="Kallberg Y."/>
            <person name="Tangrot J."/>
            <person name="Rosling A."/>
        </authorList>
    </citation>
    <scope>NUCLEOTIDE SEQUENCE [LARGE SCALE GENOMIC DNA]</scope>
    <source>
        <strain evidence="1 2">120-4 pot B 10/14</strain>
    </source>
</reference>
<evidence type="ECO:0000313" key="2">
    <source>
        <dbReference type="Proteomes" id="UP000789901"/>
    </source>
</evidence>
<feature type="non-terminal residue" evidence="1">
    <location>
        <position position="1"/>
    </location>
</feature>
<organism evidence="1 2">
    <name type="scientific">Gigaspora margarita</name>
    <dbReference type="NCBI Taxonomy" id="4874"/>
    <lineage>
        <taxon>Eukaryota</taxon>
        <taxon>Fungi</taxon>
        <taxon>Fungi incertae sedis</taxon>
        <taxon>Mucoromycota</taxon>
        <taxon>Glomeromycotina</taxon>
        <taxon>Glomeromycetes</taxon>
        <taxon>Diversisporales</taxon>
        <taxon>Gigasporaceae</taxon>
        <taxon>Gigaspora</taxon>
    </lineage>
</organism>
<comment type="caution">
    <text evidence="1">The sequence shown here is derived from an EMBL/GenBank/DDBJ whole genome shotgun (WGS) entry which is preliminary data.</text>
</comment>
<dbReference type="EMBL" id="CAJVQB010008201">
    <property type="protein sequence ID" value="CAG8715502.1"/>
    <property type="molecule type" value="Genomic_DNA"/>
</dbReference>
<proteinExistence type="predicted"/>
<sequence>DTNLVQEDGMTKVEQVDDTRSFPDIKQIIVELQYRSIELQYCSKIKRQKEFQELNVKGG</sequence>
<gene>
    <name evidence="1" type="ORF">GMARGA_LOCUS13081</name>
</gene>
<name>A0ABN7V1C7_GIGMA</name>
<keyword evidence="2" id="KW-1185">Reference proteome</keyword>
<accession>A0ABN7V1C7</accession>